<proteinExistence type="predicted"/>
<dbReference type="SUPFAM" id="SSF51120">
    <property type="entry name" value="beta-Roll"/>
    <property type="match status" value="3"/>
</dbReference>
<feature type="domain" description="Haemolysin-type calcium binding-related" evidence="5">
    <location>
        <begin position="722"/>
        <end position="760"/>
    </location>
</feature>
<keyword evidence="2" id="KW-0964">Secreted</keyword>
<feature type="region of interest" description="Disordered" evidence="4">
    <location>
        <begin position="645"/>
        <end position="669"/>
    </location>
</feature>
<evidence type="ECO:0000256" key="4">
    <source>
        <dbReference type="SAM" id="MobiDB-lite"/>
    </source>
</evidence>
<dbReference type="EMBL" id="QQAV01000002">
    <property type="protein sequence ID" value="RDI27500.1"/>
    <property type="molecule type" value="Genomic_DNA"/>
</dbReference>
<comment type="caution">
    <text evidence="6">The sequence shown here is derived from an EMBL/GenBank/DDBJ whole genome shotgun (WGS) entry which is preliminary data.</text>
</comment>
<dbReference type="InterPro" id="IPR010566">
    <property type="entry name" value="Haemolys_ca-bd"/>
</dbReference>
<comment type="subcellular location">
    <subcellularLocation>
        <location evidence="1">Secreted</location>
    </subcellularLocation>
</comment>
<dbReference type="Pfam" id="PF00353">
    <property type="entry name" value="HemolysinCabind"/>
    <property type="match status" value="5"/>
</dbReference>
<accession>A0A370FLE9</accession>
<reference evidence="6 7" key="1">
    <citation type="submission" date="2018-07" db="EMBL/GenBank/DDBJ databases">
        <title>Genomic Encyclopedia of Type Strains, Phase IV (KMG-IV): sequencing the most valuable type-strain genomes for metagenomic binning, comparative biology and taxonomic classification.</title>
        <authorList>
            <person name="Goeker M."/>
        </authorList>
    </citation>
    <scope>NUCLEOTIDE SEQUENCE [LARGE SCALE GENOMIC DNA]</scope>
    <source>
        <strain evidence="6 7">DSM 21352</strain>
    </source>
</reference>
<sequence>MLDLDGDGLELKSASGSVLFDHDADGVRTGTGWIGADDGILVRDVDGDGRITSGRELFGDETLKLNGQKAANGFDALADLDANHDGNFTSADAAWGQVKVWRDLDQDGVSDAGELFTLDQLGISRIGVTGSASNATGGSQAGTTINGNVVAQSASFTQSSNGVAKERTVGSVDLQANAFYREFTQAVSVSATAQALPDMQGSGRALDLRQAATLSATLSSSVTAFAQAGTRDAQMALIDNLITQWAKSSDYWSTIESNLGAAGSVNVSITAPAGMTAEQFRNLVGVLEVFNGERFYTLPPQTSSGTTANTNVVAGVTWTAATSSSGAAYAINPPAAQVALLQQSYEALKQSVYGALVVQTRLKPYLDSIALRIDDSGISFDTSALVARLESSKASNAKEAFADLVDLSRYASSSLTAAGFDAMGTLRRWVEGAPTDTATRAMLSAMDVLTAGAVSGTSRGDIYFGDAAANSFDGGTGDDIFDGGAGKDSLTGGAGNDTLMGGAGNDVLTGGVGNDTYVFNLGDGVDTISDYDTTAGNTDVVQFNDVASTAVTSVERRNSDLVLRYGSADQLTVSGYFTSAAYRVEQMRFADGVTWDQAALSSKVVTNGTSGAYTLLGAADLTNRLFGLEGNDSLYGGAKNDTLDGGVGDDRLSGSGGDDTLIGGRGNDTLSGGDGSDTYVFSVGDGMDTISESETAPGSVDVVTFSDVASTALTAIERKNYDLVLRYGSADQVTISNHFLSSAFGIEQVRFADGVTWDRAAFASRVALKGTEGTDFLMGTADDVNRMYGLGGADTLMGGAKDDFLDGGAGVDMLMGGAGNDTLIGGTGMDMLYGDVGNDTYMFNLGDGADTIMDVDATAGNQDLLQFGTGIRSDQLWFSRVGNNLQINVIGTSDQVMVSGWFNGAASQIERIGAGDGHSLSNADVAQLVQAMASFAPPAAGQSTLPVDYQNALAPTLAAAWR</sequence>
<dbReference type="GO" id="GO:0005576">
    <property type="term" value="C:extracellular region"/>
    <property type="evidence" value="ECO:0007669"/>
    <property type="project" value="UniProtKB-SubCell"/>
</dbReference>
<dbReference type="InterPro" id="IPR011049">
    <property type="entry name" value="Serralysin-like_metalloprot_C"/>
</dbReference>
<keyword evidence="3" id="KW-0106">Calcium</keyword>
<feature type="domain" description="Haemolysin-type calcium binding-related" evidence="5">
    <location>
        <begin position="884"/>
        <end position="921"/>
    </location>
</feature>
<dbReference type="InterPro" id="IPR018511">
    <property type="entry name" value="Hemolysin-typ_Ca-bd_CS"/>
</dbReference>
<organism evidence="6 7">
    <name type="scientific">Pseudacidovorax intermedius</name>
    <dbReference type="NCBI Taxonomy" id="433924"/>
    <lineage>
        <taxon>Bacteria</taxon>
        <taxon>Pseudomonadati</taxon>
        <taxon>Pseudomonadota</taxon>
        <taxon>Betaproteobacteria</taxon>
        <taxon>Burkholderiales</taxon>
        <taxon>Comamonadaceae</taxon>
        <taxon>Pseudacidovorax</taxon>
    </lineage>
</organism>
<dbReference type="PANTHER" id="PTHR38340:SF1">
    <property type="entry name" value="S-LAYER PROTEIN"/>
    <property type="match status" value="1"/>
</dbReference>
<dbReference type="AlphaFoldDB" id="A0A370FLE9"/>
<dbReference type="PRINTS" id="PR00313">
    <property type="entry name" value="CABNDNGRPT"/>
</dbReference>
<evidence type="ECO:0000256" key="1">
    <source>
        <dbReference type="ARBA" id="ARBA00004613"/>
    </source>
</evidence>
<dbReference type="Gene3D" id="2.150.10.10">
    <property type="entry name" value="Serralysin-like metalloprotease, C-terminal"/>
    <property type="match status" value="3"/>
</dbReference>
<dbReference type="RefSeq" id="WP_170159332.1">
    <property type="nucleotide sequence ID" value="NZ_QQAV01000002.1"/>
</dbReference>
<dbReference type="PROSITE" id="PS00330">
    <property type="entry name" value="HEMOLYSIN_CALCIUM"/>
    <property type="match status" value="6"/>
</dbReference>
<dbReference type="PANTHER" id="PTHR38340">
    <property type="entry name" value="S-LAYER PROTEIN"/>
    <property type="match status" value="1"/>
</dbReference>
<feature type="domain" description="Haemolysin-type calcium binding-related" evidence="5">
    <location>
        <begin position="560"/>
        <end position="598"/>
    </location>
</feature>
<evidence type="ECO:0000313" key="6">
    <source>
        <dbReference type="EMBL" id="RDI27500.1"/>
    </source>
</evidence>
<evidence type="ECO:0000256" key="2">
    <source>
        <dbReference type="ARBA" id="ARBA00022525"/>
    </source>
</evidence>
<gene>
    <name evidence="6" type="ORF">DFR41_102547</name>
</gene>
<evidence type="ECO:0000259" key="5">
    <source>
        <dbReference type="Pfam" id="PF06594"/>
    </source>
</evidence>
<dbReference type="InterPro" id="IPR001343">
    <property type="entry name" value="Hemolysn_Ca-bd"/>
</dbReference>
<dbReference type="Pfam" id="PF06594">
    <property type="entry name" value="HCBP_related"/>
    <property type="match status" value="3"/>
</dbReference>
<dbReference type="GO" id="GO:0005509">
    <property type="term" value="F:calcium ion binding"/>
    <property type="evidence" value="ECO:0007669"/>
    <property type="project" value="InterPro"/>
</dbReference>
<evidence type="ECO:0000256" key="3">
    <source>
        <dbReference type="ARBA" id="ARBA00022837"/>
    </source>
</evidence>
<dbReference type="InterPro" id="IPR050557">
    <property type="entry name" value="RTX_toxin/Mannuronan_C5-epim"/>
</dbReference>
<protein>
    <submittedName>
        <fullName evidence="6">Ca2+-binding RTX toxin-like protein</fullName>
    </submittedName>
</protein>
<dbReference type="Proteomes" id="UP000255265">
    <property type="component" value="Unassembled WGS sequence"/>
</dbReference>
<evidence type="ECO:0000313" key="7">
    <source>
        <dbReference type="Proteomes" id="UP000255265"/>
    </source>
</evidence>
<keyword evidence="7" id="KW-1185">Reference proteome</keyword>
<name>A0A370FLE9_9BURK</name>